<sequence>MRSLASQALTNHVQLLQGAVTQPQLTLVAVMRYPDAGAQNVFQNLLQSPCIGILRRPGTNAAGRRLLALLGLLLRYPFGIAYIQAILDNLPGYSLWISHSQQRPGMTRGQVAIVDQFLN</sequence>
<evidence type="ECO:0000313" key="2">
    <source>
        <dbReference type="EMBL" id="TCO14669.1"/>
    </source>
</evidence>
<gene>
    <name evidence="2" type="ORF">EV666_103177</name>
</gene>
<organism evidence="2 3">
    <name type="scientific">Camelimonas lactis</name>
    <dbReference type="NCBI Taxonomy" id="659006"/>
    <lineage>
        <taxon>Bacteria</taxon>
        <taxon>Pseudomonadati</taxon>
        <taxon>Pseudomonadota</taxon>
        <taxon>Alphaproteobacteria</taxon>
        <taxon>Hyphomicrobiales</taxon>
        <taxon>Chelatococcaceae</taxon>
        <taxon>Camelimonas</taxon>
    </lineage>
</organism>
<name>A0A4R2GV21_9HYPH</name>
<comment type="caution">
    <text evidence="2">The sequence shown here is derived from an EMBL/GenBank/DDBJ whole genome shotgun (WGS) entry which is preliminary data.</text>
</comment>
<keyword evidence="1" id="KW-0812">Transmembrane</keyword>
<keyword evidence="1" id="KW-0472">Membrane</keyword>
<proteinExistence type="predicted"/>
<keyword evidence="3" id="KW-1185">Reference proteome</keyword>
<reference evidence="2 3" key="1">
    <citation type="submission" date="2019-03" db="EMBL/GenBank/DDBJ databases">
        <title>Genomic Encyclopedia of Type Strains, Phase IV (KMG-IV): sequencing the most valuable type-strain genomes for metagenomic binning, comparative biology and taxonomic classification.</title>
        <authorList>
            <person name="Goeker M."/>
        </authorList>
    </citation>
    <scope>NUCLEOTIDE SEQUENCE [LARGE SCALE GENOMIC DNA]</scope>
    <source>
        <strain evidence="2 3">DSM 22958</strain>
    </source>
</reference>
<evidence type="ECO:0000313" key="3">
    <source>
        <dbReference type="Proteomes" id="UP000294881"/>
    </source>
</evidence>
<keyword evidence="1" id="KW-1133">Transmembrane helix</keyword>
<protein>
    <submittedName>
        <fullName evidence="2">Uncharacterized protein</fullName>
    </submittedName>
</protein>
<accession>A0A4R2GV21</accession>
<dbReference type="AlphaFoldDB" id="A0A4R2GV21"/>
<evidence type="ECO:0000256" key="1">
    <source>
        <dbReference type="SAM" id="Phobius"/>
    </source>
</evidence>
<feature type="transmembrane region" description="Helical" evidence="1">
    <location>
        <begin position="66"/>
        <end position="87"/>
    </location>
</feature>
<dbReference type="EMBL" id="SLWL01000003">
    <property type="protein sequence ID" value="TCO14669.1"/>
    <property type="molecule type" value="Genomic_DNA"/>
</dbReference>
<dbReference type="Proteomes" id="UP000294881">
    <property type="component" value="Unassembled WGS sequence"/>
</dbReference>